<keyword evidence="2" id="KW-1185">Reference proteome</keyword>
<protein>
    <recommendedName>
        <fullName evidence="3">Transcriptional regulator</fullName>
    </recommendedName>
</protein>
<evidence type="ECO:0008006" key="3">
    <source>
        <dbReference type="Google" id="ProtNLM"/>
    </source>
</evidence>
<dbReference type="InterPro" id="IPR002187">
    <property type="entry name" value="N-reg_PII"/>
</dbReference>
<evidence type="ECO:0000313" key="2">
    <source>
        <dbReference type="Proteomes" id="UP000095255"/>
    </source>
</evidence>
<sequence length="101" mass="11412">MKKVEIVVERTQLKKVTKLIDSCGAVGYTIFPNVDGKGTRGIREESINMLDVMQNAMIITVVSEENAMEIVEGLQDIFETYSGIVYVTDTQVVRKNHFEKK</sequence>
<dbReference type="EMBL" id="MJAT01000004">
    <property type="protein sequence ID" value="OEH86468.1"/>
    <property type="molecule type" value="Genomic_DNA"/>
</dbReference>
<dbReference type="InterPro" id="IPR011322">
    <property type="entry name" value="N-reg_PII-like_a/b"/>
</dbReference>
<proteinExistence type="predicted"/>
<dbReference type="Proteomes" id="UP000095255">
    <property type="component" value="Unassembled WGS sequence"/>
</dbReference>
<dbReference type="Gene3D" id="3.30.70.120">
    <property type="match status" value="1"/>
</dbReference>
<dbReference type="STRING" id="1390249.BHU72_13675"/>
<dbReference type="GO" id="GO:0030234">
    <property type="term" value="F:enzyme regulator activity"/>
    <property type="evidence" value="ECO:0007669"/>
    <property type="project" value="InterPro"/>
</dbReference>
<reference evidence="1 2" key="1">
    <citation type="submission" date="2016-09" db="EMBL/GenBank/DDBJ databases">
        <title>Desulfuribacillus arsenicus sp. nov., an obligately anaerobic, dissimilatory arsenic- and antimonate-reducing bacterium isolated from anoxic sediments.</title>
        <authorList>
            <person name="Abin C.A."/>
            <person name="Hollibaugh J.T."/>
        </authorList>
    </citation>
    <scope>NUCLEOTIDE SEQUENCE [LARGE SCALE GENOMIC DNA]</scope>
    <source>
        <strain evidence="1 2">MLFW-2</strain>
    </source>
</reference>
<gene>
    <name evidence="1" type="ORF">BHU72_13675</name>
</gene>
<evidence type="ECO:0000313" key="1">
    <source>
        <dbReference type="EMBL" id="OEH86468.1"/>
    </source>
</evidence>
<dbReference type="GO" id="GO:0006808">
    <property type="term" value="P:regulation of nitrogen utilization"/>
    <property type="evidence" value="ECO:0007669"/>
    <property type="project" value="InterPro"/>
</dbReference>
<accession>A0A1E5L8T1</accession>
<comment type="caution">
    <text evidence="1">The sequence shown here is derived from an EMBL/GenBank/DDBJ whole genome shotgun (WGS) entry which is preliminary data.</text>
</comment>
<organism evidence="1 2">
    <name type="scientific">Desulfuribacillus stibiiarsenatis</name>
    <dbReference type="NCBI Taxonomy" id="1390249"/>
    <lineage>
        <taxon>Bacteria</taxon>
        <taxon>Bacillati</taxon>
        <taxon>Bacillota</taxon>
        <taxon>Desulfuribacillia</taxon>
        <taxon>Desulfuribacillales</taxon>
        <taxon>Desulfuribacillaceae</taxon>
        <taxon>Desulfuribacillus</taxon>
    </lineage>
</organism>
<dbReference type="AlphaFoldDB" id="A0A1E5L8T1"/>
<dbReference type="SUPFAM" id="SSF54913">
    <property type="entry name" value="GlnB-like"/>
    <property type="match status" value="1"/>
</dbReference>
<dbReference type="Pfam" id="PF00543">
    <property type="entry name" value="P-II"/>
    <property type="match status" value="1"/>
</dbReference>
<name>A0A1E5L8T1_9FIRM</name>
<dbReference type="PROSITE" id="PS51343">
    <property type="entry name" value="PII_GLNB_DOM"/>
    <property type="match status" value="1"/>
</dbReference>
<dbReference type="InterPro" id="IPR015867">
    <property type="entry name" value="N-reg_PII/ATP_PRibTrfase_C"/>
</dbReference>